<dbReference type="InParanoid" id="A0A2P5F3B7"/>
<sequence>MILPNAFRSNSMLNIKDSVYCRMYILSSDMNKEQSCSNLYCLTVHSILDHALMYSSDCLCEATILSFSLSAAFFISSSSCLQFSRCAWLNILVKLSKVETTGAVNLDQKKQFSLSLQSSRRERALKLVKSGKHSST</sequence>
<proteinExistence type="predicted"/>
<organism evidence="1 2">
    <name type="scientific">Trema orientale</name>
    <name type="common">Charcoal tree</name>
    <name type="synonym">Celtis orientalis</name>
    <dbReference type="NCBI Taxonomy" id="63057"/>
    <lineage>
        <taxon>Eukaryota</taxon>
        <taxon>Viridiplantae</taxon>
        <taxon>Streptophyta</taxon>
        <taxon>Embryophyta</taxon>
        <taxon>Tracheophyta</taxon>
        <taxon>Spermatophyta</taxon>
        <taxon>Magnoliopsida</taxon>
        <taxon>eudicotyledons</taxon>
        <taxon>Gunneridae</taxon>
        <taxon>Pentapetalae</taxon>
        <taxon>rosids</taxon>
        <taxon>fabids</taxon>
        <taxon>Rosales</taxon>
        <taxon>Cannabaceae</taxon>
        <taxon>Trema</taxon>
    </lineage>
</organism>
<dbReference type="AlphaFoldDB" id="A0A2P5F3B7"/>
<name>A0A2P5F3B7_TREOI</name>
<comment type="caution">
    <text evidence="1">The sequence shown here is derived from an EMBL/GenBank/DDBJ whole genome shotgun (WGS) entry which is preliminary data.</text>
</comment>
<evidence type="ECO:0000313" key="2">
    <source>
        <dbReference type="Proteomes" id="UP000237000"/>
    </source>
</evidence>
<dbReference type="Proteomes" id="UP000237000">
    <property type="component" value="Unassembled WGS sequence"/>
</dbReference>
<protein>
    <submittedName>
        <fullName evidence="1">Uncharacterized protein</fullName>
    </submittedName>
</protein>
<accession>A0A2P5F3B7</accession>
<gene>
    <name evidence="1" type="ORF">TorRG33x02_119100</name>
</gene>
<reference evidence="2" key="1">
    <citation type="submission" date="2016-06" db="EMBL/GenBank/DDBJ databases">
        <title>Parallel loss of symbiosis genes in relatives of nitrogen-fixing non-legume Parasponia.</title>
        <authorList>
            <person name="Van Velzen R."/>
            <person name="Holmer R."/>
            <person name="Bu F."/>
            <person name="Rutten L."/>
            <person name="Van Zeijl A."/>
            <person name="Liu W."/>
            <person name="Santuari L."/>
            <person name="Cao Q."/>
            <person name="Sharma T."/>
            <person name="Shen D."/>
            <person name="Roswanjaya Y."/>
            <person name="Wardhani T."/>
            <person name="Kalhor M.S."/>
            <person name="Jansen J."/>
            <person name="Van den Hoogen J."/>
            <person name="Gungor B."/>
            <person name="Hartog M."/>
            <person name="Hontelez J."/>
            <person name="Verver J."/>
            <person name="Yang W.-C."/>
            <person name="Schijlen E."/>
            <person name="Repin R."/>
            <person name="Schilthuizen M."/>
            <person name="Schranz E."/>
            <person name="Heidstra R."/>
            <person name="Miyata K."/>
            <person name="Fedorova E."/>
            <person name="Kohlen W."/>
            <person name="Bisseling T."/>
            <person name="Smit S."/>
            <person name="Geurts R."/>
        </authorList>
    </citation>
    <scope>NUCLEOTIDE SEQUENCE [LARGE SCALE GENOMIC DNA]</scope>
    <source>
        <strain evidence="2">cv. RG33-2</strain>
    </source>
</reference>
<dbReference type="EMBL" id="JXTC01000067">
    <property type="protein sequence ID" value="PON92281.1"/>
    <property type="molecule type" value="Genomic_DNA"/>
</dbReference>
<keyword evidence="2" id="KW-1185">Reference proteome</keyword>
<evidence type="ECO:0000313" key="1">
    <source>
        <dbReference type="EMBL" id="PON92281.1"/>
    </source>
</evidence>
<dbReference type="OrthoDB" id="10341482at2759"/>